<dbReference type="Gramene" id="OBART09G03910.1">
    <property type="protein sequence ID" value="OBART09G03910.1"/>
    <property type="gene ID" value="OBART09G03910"/>
</dbReference>
<name>A0A0D3H4Q0_9ORYZ</name>
<dbReference type="Proteomes" id="UP000026960">
    <property type="component" value="Chromosome 9"/>
</dbReference>
<dbReference type="PaxDb" id="65489-OBART09G03910.1"/>
<organism evidence="2">
    <name type="scientific">Oryza barthii</name>
    <dbReference type="NCBI Taxonomy" id="65489"/>
    <lineage>
        <taxon>Eukaryota</taxon>
        <taxon>Viridiplantae</taxon>
        <taxon>Streptophyta</taxon>
        <taxon>Embryophyta</taxon>
        <taxon>Tracheophyta</taxon>
        <taxon>Spermatophyta</taxon>
        <taxon>Magnoliopsida</taxon>
        <taxon>Liliopsida</taxon>
        <taxon>Poales</taxon>
        <taxon>Poaceae</taxon>
        <taxon>BOP clade</taxon>
        <taxon>Oryzoideae</taxon>
        <taxon>Oryzeae</taxon>
        <taxon>Oryzinae</taxon>
        <taxon>Oryza</taxon>
    </lineage>
</organism>
<keyword evidence="3" id="KW-1185">Reference proteome</keyword>
<dbReference type="AlphaFoldDB" id="A0A0D3H4Q0"/>
<accession>A0A0D3H4Q0</accession>
<reference evidence="2" key="1">
    <citation type="journal article" date="2009" name="Rice">
        <title>De Novo Next Generation Sequencing of Plant Genomes.</title>
        <authorList>
            <person name="Rounsley S."/>
            <person name="Marri P.R."/>
            <person name="Yu Y."/>
            <person name="He R."/>
            <person name="Sisneros N."/>
            <person name="Goicoechea J.L."/>
            <person name="Lee S.J."/>
            <person name="Angelova A."/>
            <person name="Kudrna D."/>
            <person name="Luo M."/>
            <person name="Affourtit J."/>
            <person name="Desany B."/>
            <person name="Knight J."/>
            <person name="Niazi F."/>
            <person name="Egholm M."/>
            <person name="Wing R.A."/>
        </authorList>
    </citation>
    <scope>NUCLEOTIDE SEQUENCE [LARGE SCALE GENOMIC DNA]</scope>
    <source>
        <strain evidence="2">cv. IRGC 105608</strain>
    </source>
</reference>
<dbReference type="HOGENOM" id="CLU_1613354_0_0_1"/>
<evidence type="ECO:0000313" key="3">
    <source>
        <dbReference type="Proteomes" id="UP000026960"/>
    </source>
</evidence>
<feature type="region of interest" description="Disordered" evidence="1">
    <location>
        <begin position="1"/>
        <end position="35"/>
    </location>
</feature>
<sequence>MMGPSRPCPPWRLANDRRGNATTEADDVESGGDLASSLVNPVQRRLTAITAIGASSTFQTTMMWIERWPPKLVEARPMAWAATWTTSGSRRTDASTPTAPSWSIHIDGGLEGAACRSPRAPGLSNQTDREWMQNALGCRSANITGDRCVLLFANADESCRWPMTV</sequence>
<evidence type="ECO:0000256" key="1">
    <source>
        <dbReference type="SAM" id="MobiDB-lite"/>
    </source>
</evidence>
<evidence type="ECO:0000313" key="2">
    <source>
        <dbReference type="EnsemblPlants" id="OBART09G03910.1"/>
    </source>
</evidence>
<feature type="compositionally biased region" description="Pro residues" evidence="1">
    <location>
        <begin position="1"/>
        <end position="10"/>
    </location>
</feature>
<reference evidence="2" key="2">
    <citation type="submission" date="2015-03" db="UniProtKB">
        <authorList>
            <consortium name="EnsemblPlants"/>
        </authorList>
    </citation>
    <scope>IDENTIFICATION</scope>
</reference>
<proteinExistence type="predicted"/>
<dbReference type="EnsemblPlants" id="OBART09G03910.1">
    <property type="protein sequence ID" value="OBART09G03910.1"/>
    <property type="gene ID" value="OBART09G03910"/>
</dbReference>
<protein>
    <submittedName>
        <fullName evidence="2">Uncharacterized protein</fullName>
    </submittedName>
</protein>